<dbReference type="EMBL" id="FVGW01000009">
    <property type="protein sequence ID" value="SKM48178.1"/>
    <property type="molecule type" value="Genomic_DNA"/>
</dbReference>
<reference evidence="1 2" key="1">
    <citation type="submission" date="2016-11" db="EMBL/GenBank/DDBJ databases">
        <authorList>
            <consortium name="Pathogen Informatics"/>
        </authorList>
    </citation>
    <scope>NUCLEOTIDE SEQUENCE [LARGE SCALE GENOMIC DNA]</scope>
    <source>
        <strain evidence="1 2">911</strain>
    </source>
</reference>
<dbReference type="AlphaFoldDB" id="A0A1U0YRB2"/>
<evidence type="ECO:0000313" key="1">
    <source>
        <dbReference type="EMBL" id="SKM48178.1"/>
    </source>
</evidence>
<proteinExistence type="predicted"/>
<gene>
    <name evidence="1" type="ORF">SAMEA2259716_04185</name>
</gene>
<name>A0A1U0YRB2_9MYCO</name>
<evidence type="ECO:0000313" key="2">
    <source>
        <dbReference type="Proteomes" id="UP000190074"/>
    </source>
</evidence>
<dbReference type="Proteomes" id="UP000190074">
    <property type="component" value="Unassembled WGS sequence"/>
</dbReference>
<accession>A0A1U0YRB2</accession>
<protein>
    <submittedName>
        <fullName evidence="1">TetR family transcriptional regulator</fullName>
    </submittedName>
</protein>
<organism evidence="1 2">
    <name type="scientific">Mycobacteroides abscessus subsp. massiliense</name>
    <dbReference type="NCBI Taxonomy" id="1962118"/>
    <lineage>
        <taxon>Bacteria</taxon>
        <taxon>Bacillati</taxon>
        <taxon>Actinomycetota</taxon>
        <taxon>Actinomycetes</taxon>
        <taxon>Mycobacteriales</taxon>
        <taxon>Mycobacteriaceae</taxon>
        <taxon>Mycobacteroides</taxon>
        <taxon>Mycobacteroides abscessus</taxon>
    </lineage>
</organism>
<sequence>MLALLDHSELELQRRIIGGKPPLGPGADPIERLVAFGHAKIKLMPVQGEMLIEAGEEIYQHGAYWVAVTHIEHLLKLAGKSDDSLLTAQFLMSALDPRLILRQLYLQKITLTRISRTWEQIARSVANSAE</sequence>